<organism evidence="1 2">
    <name type="scientific">Sporormia fimetaria CBS 119925</name>
    <dbReference type="NCBI Taxonomy" id="1340428"/>
    <lineage>
        <taxon>Eukaryota</taxon>
        <taxon>Fungi</taxon>
        <taxon>Dikarya</taxon>
        <taxon>Ascomycota</taxon>
        <taxon>Pezizomycotina</taxon>
        <taxon>Dothideomycetes</taxon>
        <taxon>Pleosporomycetidae</taxon>
        <taxon>Pleosporales</taxon>
        <taxon>Sporormiaceae</taxon>
        <taxon>Sporormia</taxon>
    </lineage>
</organism>
<dbReference type="AlphaFoldDB" id="A0A6A6V8M2"/>
<evidence type="ECO:0000313" key="1">
    <source>
        <dbReference type="EMBL" id="KAF2745890.1"/>
    </source>
</evidence>
<gene>
    <name evidence="1" type="ORF">M011DRAFT_469154</name>
</gene>
<sequence length="130" mass="14307">MVLLCGSGGLSPTASDSIVCAKARNKVHDVFVSTILRRQGCIGVRAQVRETGSAIGAWPPRPYQSGRESALLSRLGEYWKYWRSNKMMAPCCRLPPFAGEHKTATPRCSKYLASVEPVRRVKRADASIRA</sequence>
<keyword evidence="2" id="KW-1185">Reference proteome</keyword>
<protein>
    <submittedName>
        <fullName evidence="1">Uncharacterized protein</fullName>
    </submittedName>
</protein>
<reference evidence="1" key="1">
    <citation type="journal article" date="2020" name="Stud. Mycol.">
        <title>101 Dothideomycetes genomes: a test case for predicting lifestyles and emergence of pathogens.</title>
        <authorList>
            <person name="Haridas S."/>
            <person name="Albert R."/>
            <person name="Binder M."/>
            <person name="Bloem J."/>
            <person name="Labutti K."/>
            <person name="Salamov A."/>
            <person name="Andreopoulos B."/>
            <person name="Baker S."/>
            <person name="Barry K."/>
            <person name="Bills G."/>
            <person name="Bluhm B."/>
            <person name="Cannon C."/>
            <person name="Castanera R."/>
            <person name="Culley D."/>
            <person name="Daum C."/>
            <person name="Ezra D."/>
            <person name="Gonzalez J."/>
            <person name="Henrissat B."/>
            <person name="Kuo A."/>
            <person name="Liang C."/>
            <person name="Lipzen A."/>
            <person name="Lutzoni F."/>
            <person name="Magnuson J."/>
            <person name="Mondo S."/>
            <person name="Nolan M."/>
            <person name="Ohm R."/>
            <person name="Pangilinan J."/>
            <person name="Park H.-J."/>
            <person name="Ramirez L."/>
            <person name="Alfaro M."/>
            <person name="Sun H."/>
            <person name="Tritt A."/>
            <person name="Yoshinaga Y."/>
            <person name="Zwiers L.-H."/>
            <person name="Turgeon B."/>
            <person name="Goodwin S."/>
            <person name="Spatafora J."/>
            <person name="Crous P."/>
            <person name="Grigoriev I."/>
        </authorList>
    </citation>
    <scope>NUCLEOTIDE SEQUENCE</scope>
    <source>
        <strain evidence="1">CBS 119925</strain>
    </source>
</reference>
<evidence type="ECO:0000313" key="2">
    <source>
        <dbReference type="Proteomes" id="UP000799440"/>
    </source>
</evidence>
<accession>A0A6A6V8M2</accession>
<name>A0A6A6V8M2_9PLEO</name>
<dbReference type="Proteomes" id="UP000799440">
    <property type="component" value="Unassembled WGS sequence"/>
</dbReference>
<proteinExistence type="predicted"/>
<dbReference type="EMBL" id="MU006580">
    <property type="protein sequence ID" value="KAF2745890.1"/>
    <property type="molecule type" value="Genomic_DNA"/>
</dbReference>